<feature type="transmembrane region" description="Helical" evidence="1">
    <location>
        <begin position="7"/>
        <end position="27"/>
    </location>
</feature>
<sequence length="99" mass="11294">MRAEKFFYILHILTAVLIPFFVVSHLFVMHTPFVFVYEIYPSSPVAACIFVSSMVYHGLYGIRSWIVEKLGYVRKVDAGFLVAGILLMVLLNGSILGYW</sequence>
<protein>
    <recommendedName>
        <fullName evidence="4">Succinate dehydrogenase subunit C</fullName>
    </recommendedName>
</protein>
<dbReference type="EMBL" id="FZOB01000004">
    <property type="protein sequence ID" value="SNR73197.1"/>
    <property type="molecule type" value="Genomic_DNA"/>
</dbReference>
<dbReference type="InterPro" id="IPR034804">
    <property type="entry name" value="SQR/QFR_C/D"/>
</dbReference>
<accession>A0A238YPX8</accession>
<keyword evidence="1" id="KW-0472">Membrane</keyword>
<keyword evidence="3" id="KW-1185">Reference proteome</keyword>
<dbReference type="Proteomes" id="UP000198405">
    <property type="component" value="Unassembled WGS sequence"/>
</dbReference>
<dbReference type="SUPFAM" id="SSF81343">
    <property type="entry name" value="Fumarate reductase respiratory complex transmembrane subunits"/>
    <property type="match status" value="1"/>
</dbReference>
<dbReference type="RefSeq" id="WP_089322848.1">
    <property type="nucleotide sequence ID" value="NZ_FZOB01000004.1"/>
</dbReference>
<reference evidence="3" key="1">
    <citation type="submission" date="2017-06" db="EMBL/GenBank/DDBJ databases">
        <authorList>
            <person name="Varghese N."/>
            <person name="Submissions S."/>
        </authorList>
    </citation>
    <scope>NUCLEOTIDE SEQUENCE [LARGE SCALE GENOMIC DNA]</scope>
    <source>
        <strain evidence="3">DSM 15668</strain>
    </source>
</reference>
<evidence type="ECO:0000313" key="2">
    <source>
        <dbReference type="EMBL" id="SNR73197.1"/>
    </source>
</evidence>
<keyword evidence="1" id="KW-0812">Transmembrane</keyword>
<feature type="transmembrane region" description="Helical" evidence="1">
    <location>
        <begin position="39"/>
        <end position="59"/>
    </location>
</feature>
<feature type="transmembrane region" description="Helical" evidence="1">
    <location>
        <begin position="80"/>
        <end position="98"/>
    </location>
</feature>
<keyword evidence="1" id="KW-1133">Transmembrane helix</keyword>
<evidence type="ECO:0000256" key="1">
    <source>
        <dbReference type="SAM" id="Phobius"/>
    </source>
</evidence>
<dbReference type="AlphaFoldDB" id="A0A238YPX8"/>
<dbReference type="OrthoDB" id="14647at2"/>
<organism evidence="2 3">
    <name type="scientific">Desulfurobacterium atlanticum</name>
    <dbReference type="NCBI Taxonomy" id="240169"/>
    <lineage>
        <taxon>Bacteria</taxon>
        <taxon>Pseudomonadati</taxon>
        <taxon>Aquificota</taxon>
        <taxon>Aquificia</taxon>
        <taxon>Desulfurobacteriales</taxon>
        <taxon>Desulfurobacteriaceae</taxon>
        <taxon>Desulfurobacterium</taxon>
    </lineage>
</organism>
<dbReference type="GO" id="GO:0016020">
    <property type="term" value="C:membrane"/>
    <property type="evidence" value="ECO:0007669"/>
    <property type="project" value="InterPro"/>
</dbReference>
<name>A0A238YPX8_9BACT</name>
<gene>
    <name evidence="2" type="ORF">SAMN06265340_10499</name>
</gene>
<proteinExistence type="predicted"/>
<evidence type="ECO:0000313" key="3">
    <source>
        <dbReference type="Proteomes" id="UP000198405"/>
    </source>
</evidence>
<evidence type="ECO:0008006" key="4">
    <source>
        <dbReference type="Google" id="ProtNLM"/>
    </source>
</evidence>